<dbReference type="InterPro" id="IPR003661">
    <property type="entry name" value="HisK_dim/P_dom"/>
</dbReference>
<keyword evidence="5" id="KW-0808">Transferase</keyword>
<dbReference type="InterPro" id="IPR004358">
    <property type="entry name" value="Sig_transdc_His_kin-like_C"/>
</dbReference>
<dbReference type="PANTHER" id="PTHR43711:SF1">
    <property type="entry name" value="HISTIDINE KINASE 1"/>
    <property type="match status" value="1"/>
</dbReference>
<name>A0ABW8VAN2_9PROT</name>
<comment type="subcellular location">
    <subcellularLocation>
        <location evidence="2">Membrane</location>
        <topology evidence="2">Multi-pass membrane protein</topology>
    </subcellularLocation>
</comment>
<evidence type="ECO:0000259" key="12">
    <source>
        <dbReference type="PROSITE" id="PS50109"/>
    </source>
</evidence>
<proteinExistence type="predicted"/>
<evidence type="ECO:0000256" key="7">
    <source>
        <dbReference type="ARBA" id="ARBA00022777"/>
    </source>
</evidence>
<gene>
    <name evidence="13" type="ORF">ACJ41P_19345</name>
</gene>
<dbReference type="Pfam" id="PF00512">
    <property type="entry name" value="HisKA"/>
    <property type="match status" value="1"/>
</dbReference>
<evidence type="ECO:0000256" key="11">
    <source>
        <dbReference type="SAM" id="Phobius"/>
    </source>
</evidence>
<dbReference type="Pfam" id="PF13675">
    <property type="entry name" value="PilJ"/>
    <property type="match status" value="1"/>
</dbReference>
<evidence type="ECO:0000256" key="5">
    <source>
        <dbReference type="ARBA" id="ARBA00022679"/>
    </source>
</evidence>
<dbReference type="SMART" id="SM00387">
    <property type="entry name" value="HATPase_c"/>
    <property type="match status" value="1"/>
</dbReference>
<comment type="caution">
    <text evidence="13">The sequence shown here is derived from an EMBL/GenBank/DDBJ whole genome shotgun (WGS) entry which is preliminary data.</text>
</comment>
<dbReference type="InterPro" id="IPR036097">
    <property type="entry name" value="HisK_dim/P_sf"/>
</dbReference>
<evidence type="ECO:0000313" key="13">
    <source>
        <dbReference type="EMBL" id="MFL7903298.1"/>
    </source>
</evidence>
<evidence type="ECO:0000256" key="8">
    <source>
        <dbReference type="ARBA" id="ARBA00022989"/>
    </source>
</evidence>
<dbReference type="PANTHER" id="PTHR43711">
    <property type="entry name" value="TWO-COMPONENT HISTIDINE KINASE"/>
    <property type="match status" value="1"/>
</dbReference>
<accession>A0ABW8VAN2</accession>
<dbReference type="PRINTS" id="PR00344">
    <property type="entry name" value="BCTRLSENSOR"/>
</dbReference>
<dbReference type="SMART" id="SM00388">
    <property type="entry name" value="HisKA"/>
    <property type="match status" value="1"/>
</dbReference>
<dbReference type="Gene3D" id="1.10.287.130">
    <property type="match status" value="1"/>
</dbReference>
<dbReference type="EC" id="2.7.13.3" evidence="3"/>
<evidence type="ECO:0000256" key="4">
    <source>
        <dbReference type="ARBA" id="ARBA00022553"/>
    </source>
</evidence>
<keyword evidence="8 11" id="KW-1133">Transmembrane helix</keyword>
<dbReference type="InterPro" id="IPR029095">
    <property type="entry name" value="NarX-like_N"/>
</dbReference>
<dbReference type="InterPro" id="IPR050736">
    <property type="entry name" value="Sensor_HK_Regulatory"/>
</dbReference>
<reference evidence="13 14" key="1">
    <citation type="submission" date="2024-11" db="EMBL/GenBank/DDBJ databases">
        <title>Draft genome sequences of two bacteria associated to sugarcane roots in Colombia.</title>
        <authorList>
            <person name="Pardo-Diaz S."/>
            <person name="Masmela-Mendoza J."/>
            <person name="Delgadillo-Duran P."/>
            <person name="Bautista E.J."/>
            <person name="Rojas-Tapias D.F."/>
        </authorList>
    </citation>
    <scope>NUCLEOTIDE SEQUENCE [LARGE SCALE GENOMIC DNA]</scope>
    <source>
        <strain evidence="13 14">Ap18</strain>
    </source>
</reference>
<dbReference type="InterPro" id="IPR003594">
    <property type="entry name" value="HATPase_dom"/>
</dbReference>
<dbReference type="Gene3D" id="3.30.565.10">
    <property type="entry name" value="Histidine kinase-like ATPase, C-terminal domain"/>
    <property type="match status" value="1"/>
</dbReference>
<dbReference type="RefSeq" id="WP_247881640.1">
    <property type="nucleotide sequence ID" value="NZ_CP007793.1"/>
</dbReference>
<keyword evidence="6 11" id="KW-0812">Transmembrane</keyword>
<keyword evidence="10 11" id="KW-0472">Membrane</keyword>
<feature type="transmembrane region" description="Helical" evidence="11">
    <location>
        <begin position="34"/>
        <end position="52"/>
    </location>
</feature>
<dbReference type="SUPFAM" id="SSF47384">
    <property type="entry name" value="Homodimeric domain of signal transducing histidine kinase"/>
    <property type="match status" value="1"/>
</dbReference>
<dbReference type="Proteomes" id="UP001628281">
    <property type="component" value="Unassembled WGS sequence"/>
</dbReference>
<feature type="domain" description="Histidine kinase" evidence="12">
    <location>
        <begin position="284"/>
        <end position="497"/>
    </location>
</feature>
<dbReference type="EMBL" id="JBJLSN010000029">
    <property type="protein sequence ID" value="MFL7903298.1"/>
    <property type="molecule type" value="Genomic_DNA"/>
</dbReference>
<dbReference type="InterPro" id="IPR005467">
    <property type="entry name" value="His_kinase_dom"/>
</dbReference>
<keyword evidence="7" id="KW-0418">Kinase</keyword>
<keyword evidence="13" id="KW-0067">ATP-binding</keyword>
<keyword evidence="13" id="KW-0547">Nucleotide-binding</keyword>
<sequence length="505" mass="55704">MHHPTLIVVKVRTGRTDGMVPIGNTTARWMTLRYGLALGVIALCTLAGFVMTERVIDQHADMLEVVNISGRQRMLSQRTALLAEQLRNARTDAERSALTARLAEATDMFERAHRRLTGADEGPAMGKDVRRLYFDGPEPLNDLVLRHIAALRAVIAAGPAGLPPDMPEADLVTHQALGPLLAGLEDMVARYQEAGERGFATLHNLGFAALILTLLTLCAEVLVIFRPMVRQVERQFADITRMTQALEQTNVTLEAQVRARTAELHTAKVAAEQAHLAKSRFLAHAGHDLKQPLQAINMFTGMLERQLDKPRALALVKDLRLAQRSMHDLLNAILDISKLESGVVEPKPADVALSALFDQLEAEFTGIAEDKGLRLRVVPTDLSVRTDPFLLERILRNLLTNAVRYTEQGGVLMGCRHRGGTAWIEVYDTGRGIAEADRRRIFEEFVQLDRPDRDRSEGIGLGLAIVDRLARLLGHPLELRSVEGRGTVFAVGVPLVRSLHETVAA</sequence>
<dbReference type="InterPro" id="IPR036890">
    <property type="entry name" value="HATPase_C_sf"/>
</dbReference>
<dbReference type="PROSITE" id="PS50109">
    <property type="entry name" value="HIS_KIN"/>
    <property type="match status" value="1"/>
</dbReference>
<keyword evidence="9" id="KW-0902">Two-component regulatory system</keyword>
<evidence type="ECO:0000256" key="1">
    <source>
        <dbReference type="ARBA" id="ARBA00000085"/>
    </source>
</evidence>
<dbReference type="CDD" id="cd00082">
    <property type="entry name" value="HisKA"/>
    <property type="match status" value="1"/>
</dbReference>
<dbReference type="SUPFAM" id="SSF55874">
    <property type="entry name" value="ATPase domain of HSP90 chaperone/DNA topoisomerase II/histidine kinase"/>
    <property type="match status" value="1"/>
</dbReference>
<evidence type="ECO:0000256" key="3">
    <source>
        <dbReference type="ARBA" id="ARBA00012438"/>
    </source>
</evidence>
<keyword evidence="14" id="KW-1185">Reference proteome</keyword>
<evidence type="ECO:0000313" key="14">
    <source>
        <dbReference type="Proteomes" id="UP001628281"/>
    </source>
</evidence>
<dbReference type="Pfam" id="PF02518">
    <property type="entry name" value="HATPase_c"/>
    <property type="match status" value="1"/>
</dbReference>
<evidence type="ECO:0000256" key="6">
    <source>
        <dbReference type="ARBA" id="ARBA00022692"/>
    </source>
</evidence>
<evidence type="ECO:0000256" key="9">
    <source>
        <dbReference type="ARBA" id="ARBA00023012"/>
    </source>
</evidence>
<keyword evidence="4" id="KW-0597">Phosphoprotein</keyword>
<evidence type="ECO:0000256" key="10">
    <source>
        <dbReference type="ARBA" id="ARBA00023136"/>
    </source>
</evidence>
<evidence type="ECO:0000256" key="2">
    <source>
        <dbReference type="ARBA" id="ARBA00004141"/>
    </source>
</evidence>
<feature type="transmembrane region" description="Helical" evidence="11">
    <location>
        <begin position="205"/>
        <end position="225"/>
    </location>
</feature>
<comment type="catalytic activity">
    <reaction evidence="1">
        <text>ATP + protein L-histidine = ADP + protein N-phospho-L-histidine.</text>
        <dbReference type="EC" id="2.7.13.3"/>
    </reaction>
</comment>
<organism evidence="13 14">
    <name type="scientific">Azospirillum argentinense</name>
    <dbReference type="NCBI Taxonomy" id="2970906"/>
    <lineage>
        <taxon>Bacteria</taxon>
        <taxon>Pseudomonadati</taxon>
        <taxon>Pseudomonadota</taxon>
        <taxon>Alphaproteobacteria</taxon>
        <taxon>Rhodospirillales</taxon>
        <taxon>Azospirillaceae</taxon>
        <taxon>Azospirillum</taxon>
    </lineage>
</organism>
<protein>
    <recommendedName>
        <fullName evidence="3">histidine kinase</fullName>
        <ecNumber evidence="3">2.7.13.3</ecNumber>
    </recommendedName>
</protein>
<dbReference type="GO" id="GO:0005524">
    <property type="term" value="F:ATP binding"/>
    <property type="evidence" value="ECO:0007669"/>
    <property type="project" value="UniProtKB-KW"/>
</dbReference>